<dbReference type="Proteomes" id="UP001472677">
    <property type="component" value="Unassembled WGS sequence"/>
</dbReference>
<keyword evidence="1" id="KW-0472">Membrane</keyword>
<keyword evidence="1" id="KW-0812">Transmembrane</keyword>
<feature type="transmembrane region" description="Helical" evidence="1">
    <location>
        <begin position="30"/>
        <end position="50"/>
    </location>
</feature>
<keyword evidence="1" id="KW-1133">Transmembrane helix</keyword>
<evidence type="ECO:0000313" key="3">
    <source>
        <dbReference type="Proteomes" id="UP001472677"/>
    </source>
</evidence>
<evidence type="ECO:0000313" key="2">
    <source>
        <dbReference type="EMBL" id="KAK8575661.1"/>
    </source>
</evidence>
<keyword evidence="3" id="KW-1185">Reference proteome</keyword>
<gene>
    <name evidence="2" type="ORF">V6N12_063329</name>
</gene>
<reference evidence="2 3" key="1">
    <citation type="journal article" date="2024" name="G3 (Bethesda)">
        <title>Genome assembly of Hibiscus sabdariffa L. provides insights into metabolisms of medicinal natural products.</title>
        <authorList>
            <person name="Kim T."/>
        </authorList>
    </citation>
    <scope>NUCLEOTIDE SEQUENCE [LARGE SCALE GENOMIC DNA]</scope>
    <source>
        <strain evidence="2">TK-2024</strain>
        <tissue evidence="2">Old leaves</tissue>
    </source>
</reference>
<dbReference type="SUPFAM" id="SSF55895">
    <property type="entry name" value="Ribonuclease Rh-like"/>
    <property type="match status" value="1"/>
</dbReference>
<accession>A0ABR2FBE3</accession>
<dbReference type="InterPro" id="IPR036430">
    <property type="entry name" value="RNase_T2-like_sf"/>
</dbReference>
<dbReference type="EMBL" id="JBBPBM010000007">
    <property type="protein sequence ID" value="KAK8575661.1"/>
    <property type="molecule type" value="Genomic_DNA"/>
</dbReference>
<proteinExistence type="predicted"/>
<sequence>MSFNVTWSDDDTEGEGSAAKLKGVMVTYEVLCLLLLTMKLLLAFSAAVLWSSVVSAQSPDFAYYNLSLIWPASFCTPATKDCISPIPKIFTISGVWPTLKNGTALPPYDPVDNVCNDSPAAPGDMAVSQTF</sequence>
<name>A0ABR2FBE3_9ROSI</name>
<organism evidence="2 3">
    <name type="scientific">Hibiscus sabdariffa</name>
    <name type="common">roselle</name>
    <dbReference type="NCBI Taxonomy" id="183260"/>
    <lineage>
        <taxon>Eukaryota</taxon>
        <taxon>Viridiplantae</taxon>
        <taxon>Streptophyta</taxon>
        <taxon>Embryophyta</taxon>
        <taxon>Tracheophyta</taxon>
        <taxon>Spermatophyta</taxon>
        <taxon>Magnoliopsida</taxon>
        <taxon>eudicotyledons</taxon>
        <taxon>Gunneridae</taxon>
        <taxon>Pentapetalae</taxon>
        <taxon>rosids</taxon>
        <taxon>malvids</taxon>
        <taxon>Malvales</taxon>
        <taxon>Malvaceae</taxon>
        <taxon>Malvoideae</taxon>
        <taxon>Hibiscus</taxon>
    </lineage>
</organism>
<protein>
    <submittedName>
        <fullName evidence="2">Uncharacterized protein</fullName>
    </submittedName>
</protein>
<comment type="caution">
    <text evidence="2">The sequence shown here is derived from an EMBL/GenBank/DDBJ whole genome shotgun (WGS) entry which is preliminary data.</text>
</comment>
<dbReference type="Gene3D" id="3.90.730.10">
    <property type="entry name" value="Ribonuclease T2-like"/>
    <property type="match status" value="1"/>
</dbReference>
<evidence type="ECO:0000256" key="1">
    <source>
        <dbReference type="SAM" id="Phobius"/>
    </source>
</evidence>